<reference evidence="1 3" key="2">
    <citation type="journal article" date="2014" name="BMC Genomics">
        <title>An improved genome release (version Mt4.0) for the model legume Medicago truncatula.</title>
        <authorList>
            <person name="Tang H."/>
            <person name="Krishnakumar V."/>
            <person name="Bidwell S."/>
            <person name="Rosen B."/>
            <person name="Chan A."/>
            <person name="Zhou S."/>
            <person name="Gentzbittel L."/>
            <person name="Childs K.L."/>
            <person name="Yandell M."/>
            <person name="Gundlach H."/>
            <person name="Mayer K.F."/>
            <person name="Schwartz D.C."/>
            <person name="Town C.D."/>
        </authorList>
    </citation>
    <scope>GENOME REANNOTATION</scope>
    <source>
        <strain evidence="1">A17</strain>
        <strain evidence="2 3">cv. Jemalong A17</strain>
    </source>
</reference>
<reference evidence="1 3" key="1">
    <citation type="journal article" date="2011" name="Nature">
        <title>The Medicago genome provides insight into the evolution of rhizobial symbioses.</title>
        <authorList>
            <person name="Young N.D."/>
            <person name="Debelle F."/>
            <person name="Oldroyd G.E."/>
            <person name="Geurts R."/>
            <person name="Cannon S.B."/>
            <person name="Udvardi M.K."/>
            <person name="Benedito V.A."/>
            <person name="Mayer K.F."/>
            <person name="Gouzy J."/>
            <person name="Schoof H."/>
            <person name="Van de Peer Y."/>
            <person name="Proost S."/>
            <person name="Cook D.R."/>
            <person name="Meyers B.C."/>
            <person name="Spannagl M."/>
            <person name="Cheung F."/>
            <person name="De Mita S."/>
            <person name="Krishnakumar V."/>
            <person name="Gundlach H."/>
            <person name="Zhou S."/>
            <person name="Mudge J."/>
            <person name="Bharti A.K."/>
            <person name="Murray J.D."/>
            <person name="Naoumkina M.A."/>
            <person name="Rosen B."/>
            <person name="Silverstein K.A."/>
            <person name="Tang H."/>
            <person name="Rombauts S."/>
            <person name="Zhao P.X."/>
            <person name="Zhou P."/>
            <person name="Barbe V."/>
            <person name="Bardou P."/>
            <person name="Bechner M."/>
            <person name="Bellec A."/>
            <person name="Berger A."/>
            <person name="Berges H."/>
            <person name="Bidwell S."/>
            <person name="Bisseling T."/>
            <person name="Choisne N."/>
            <person name="Couloux A."/>
            <person name="Denny R."/>
            <person name="Deshpande S."/>
            <person name="Dai X."/>
            <person name="Doyle J.J."/>
            <person name="Dudez A.M."/>
            <person name="Farmer A.D."/>
            <person name="Fouteau S."/>
            <person name="Franken C."/>
            <person name="Gibelin C."/>
            <person name="Gish J."/>
            <person name="Goldstein S."/>
            <person name="Gonzalez A.J."/>
            <person name="Green P.J."/>
            <person name="Hallab A."/>
            <person name="Hartog M."/>
            <person name="Hua A."/>
            <person name="Humphray S.J."/>
            <person name="Jeong D.H."/>
            <person name="Jing Y."/>
            <person name="Jocker A."/>
            <person name="Kenton S.M."/>
            <person name="Kim D.J."/>
            <person name="Klee K."/>
            <person name="Lai H."/>
            <person name="Lang C."/>
            <person name="Lin S."/>
            <person name="Macmil S.L."/>
            <person name="Magdelenat G."/>
            <person name="Matthews L."/>
            <person name="McCorrison J."/>
            <person name="Monaghan E.L."/>
            <person name="Mun J.H."/>
            <person name="Najar F.Z."/>
            <person name="Nicholson C."/>
            <person name="Noirot C."/>
            <person name="O'Bleness M."/>
            <person name="Paule C.R."/>
            <person name="Poulain J."/>
            <person name="Prion F."/>
            <person name="Qin B."/>
            <person name="Qu C."/>
            <person name="Retzel E.F."/>
            <person name="Riddle C."/>
            <person name="Sallet E."/>
            <person name="Samain S."/>
            <person name="Samson N."/>
            <person name="Sanders I."/>
            <person name="Saurat O."/>
            <person name="Scarpelli C."/>
            <person name="Schiex T."/>
            <person name="Segurens B."/>
            <person name="Severin A.J."/>
            <person name="Sherrier D.J."/>
            <person name="Shi R."/>
            <person name="Sims S."/>
            <person name="Singer S.R."/>
            <person name="Sinharoy S."/>
            <person name="Sterck L."/>
            <person name="Viollet A."/>
            <person name="Wang B.B."/>
            <person name="Wang K."/>
            <person name="Wang M."/>
            <person name="Wang X."/>
            <person name="Warfsmann J."/>
            <person name="Weissenbach J."/>
            <person name="White D.D."/>
            <person name="White J.D."/>
            <person name="Wiley G.B."/>
            <person name="Wincker P."/>
            <person name="Xing Y."/>
            <person name="Yang L."/>
            <person name="Yao Z."/>
            <person name="Ying F."/>
            <person name="Zhai J."/>
            <person name="Zhou L."/>
            <person name="Zuber A."/>
            <person name="Denarie J."/>
            <person name="Dixon R.A."/>
            <person name="May G.D."/>
            <person name="Schwartz D.C."/>
            <person name="Rogers J."/>
            <person name="Quetier F."/>
            <person name="Town C.D."/>
            <person name="Roe B.A."/>
        </authorList>
    </citation>
    <scope>NUCLEOTIDE SEQUENCE [LARGE SCALE GENOMIC DNA]</scope>
    <source>
        <strain evidence="1">A17</strain>
        <strain evidence="2 3">cv. Jemalong A17</strain>
    </source>
</reference>
<dbReference type="EnsemblPlants" id="KEH42970">
    <property type="protein sequence ID" value="KEH42970"/>
    <property type="gene ID" value="MTR_1g079375"/>
</dbReference>
<dbReference type="EMBL" id="CM001217">
    <property type="protein sequence ID" value="KEH42970.1"/>
    <property type="molecule type" value="Genomic_DNA"/>
</dbReference>
<evidence type="ECO:0000313" key="2">
    <source>
        <dbReference type="EnsemblPlants" id="KEH42970"/>
    </source>
</evidence>
<protein>
    <submittedName>
        <fullName evidence="1 2">Uncharacterized protein</fullName>
    </submittedName>
</protein>
<accession>A0A072VY28</accession>
<dbReference type="HOGENOM" id="CLU_2816190_0_0_1"/>
<evidence type="ECO:0000313" key="1">
    <source>
        <dbReference type="EMBL" id="KEH42970.1"/>
    </source>
</evidence>
<sequence length="67" mass="7902">MTRRDAGNTSAKSKVIKQVLIQQEETTTQEAQHKKQSQHRLIRKMKKKAMDRNYYHSMTGKLNELQT</sequence>
<evidence type="ECO:0000313" key="3">
    <source>
        <dbReference type="Proteomes" id="UP000002051"/>
    </source>
</evidence>
<gene>
    <name evidence="1" type="ordered locus">MTR_1g079375</name>
</gene>
<dbReference type="Proteomes" id="UP000002051">
    <property type="component" value="Unassembled WGS sequence"/>
</dbReference>
<organism evidence="1 3">
    <name type="scientific">Medicago truncatula</name>
    <name type="common">Barrel medic</name>
    <name type="synonym">Medicago tribuloides</name>
    <dbReference type="NCBI Taxonomy" id="3880"/>
    <lineage>
        <taxon>Eukaryota</taxon>
        <taxon>Viridiplantae</taxon>
        <taxon>Streptophyta</taxon>
        <taxon>Embryophyta</taxon>
        <taxon>Tracheophyta</taxon>
        <taxon>Spermatophyta</taxon>
        <taxon>Magnoliopsida</taxon>
        <taxon>eudicotyledons</taxon>
        <taxon>Gunneridae</taxon>
        <taxon>Pentapetalae</taxon>
        <taxon>rosids</taxon>
        <taxon>fabids</taxon>
        <taxon>Fabales</taxon>
        <taxon>Fabaceae</taxon>
        <taxon>Papilionoideae</taxon>
        <taxon>50 kb inversion clade</taxon>
        <taxon>NPAAA clade</taxon>
        <taxon>Hologalegina</taxon>
        <taxon>IRL clade</taxon>
        <taxon>Trifolieae</taxon>
        <taxon>Medicago</taxon>
    </lineage>
</organism>
<name>A0A072VY28_MEDTR</name>
<reference evidence="2" key="3">
    <citation type="submission" date="2015-04" db="UniProtKB">
        <authorList>
            <consortium name="EnsemblPlants"/>
        </authorList>
    </citation>
    <scope>IDENTIFICATION</scope>
    <source>
        <strain evidence="2">cv. Jemalong A17</strain>
    </source>
</reference>
<proteinExistence type="predicted"/>
<dbReference type="AlphaFoldDB" id="A0A072VY28"/>
<keyword evidence="3" id="KW-1185">Reference proteome</keyword>